<feature type="non-terminal residue" evidence="1">
    <location>
        <position position="1"/>
    </location>
</feature>
<dbReference type="AlphaFoldDB" id="A0A5T5IZ38"/>
<dbReference type="GO" id="GO:0016740">
    <property type="term" value="F:transferase activity"/>
    <property type="evidence" value="ECO:0007669"/>
    <property type="project" value="UniProtKB-KW"/>
</dbReference>
<organism evidence="1">
    <name type="scientific">Salmonella enterica</name>
    <name type="common">Salmonella choleraesuis</name>
    <dbReference type="NCBI Taxonomy" id="28901"/>
    <lineage>
        <taxon>Bacteria</taxon>
        <taxon>Pseudomonadati</taxon>
        <taxon>Pseudomonadota</taxon>
        <taxon>Gammaproteobacteria</taxon>
        <taxon>Enterobacterales</taxon>
        <taxon>Enterobacteriaceae</taxon>
        <taxon>Salmonella</taxon>
    </lineage>
</organism>
<keyword evidence="1" id="KW-0808">Transferase</keyword>
<name>A0A5T5IZ38_SALER</name>
<dbReference type="EMBL" id="AAGBFX010000016">
    <property type="protein sequence ID" value="EBM1114105.1"/>
    <property type="molecule type" value="Genomic_DNA"/>
</dbReference>
<proteinExistence type="predicted"/>
<evidence type="ECO:0000313" key="1">
    <source>
        <dbReference type="EMBL" id="EBM1114105.1"/>
    </source>
</evidence>
<gene>
    <name evidence="1" type="ORF">DQ594_11440</name>
</gene>
<sequence>YNHGISNHWKAKDIMGESICKSLLLKQVSAFHLL</sequence>
<accession>A0A5T5IZ38</accession>
<comment type="caution">
    <text evidence="1">The sequence shown here is derived from an EMBL/GenBank/DDBJ whole genome shotgun (WGS) entry which is preliminary data.</text>
</comment>
<protein>
    <submittedName>
        <fullName evidence="1">Glycosyl transferase</fullName>
    </submittedName>
</protein>
<reference evidence="1" key="1">
    <citation type="submission" date="2018-06" db="EMBL/GenBank/DDBJ databases">
        <authorList>
            <consortium name="PulseNet: The National Subtyping Network for Foodborne Disease Surveillance"/>
            <person name="Tarr C.L."/>
            <person name="Trees E."/>
            <person name="Katz L.S."/>
            <person name="Carleton-Romer H.A."/>
            <person name="Stroika S."/>
            <person name="Kucerova Z."/>
            <person name="Roache K.F."/>
            <person name="Sabol A.L."/>
            <person name="Besser J."/>
            <person name="Gerner-Smidt P."/>
        </authorList>
    </citation>
    <scope>NUCLEOTIDE SEQUENCE</scope>
    <source>
        <strain evidence="1">PNUSAS044248</strain>
    </source>
</reference>